<feature type="domain" description="HTH tetR-type" evidence="3">
    <location>
        <begin position="8"/>
        <end position="68"/>
    </location>
</feature>
<reference evidence="4 5" key="1">
    <citation type="submission" date="2024-06" db="EMBL/GenBank/DDBJ databases">
        <title>The Natural Products Discovery Center: Release of the First 8490 Sequenced Strains for Exploring Actinobacteria Biosynthetic Diversity.</title>
        <authorList>
            <person name="Kalkreuter E."/>
            <person name="Kautsar S.A."/>
            <person name="Yang D."/>
            <person name="Bader C.D."/>
            <person name="Teijaro C.N."/>
            <person name="Fluegel L."/>
            <person name="Davis C.M."/>
            <person name="Simpson J.R."/>
            <person name="Lauterbach L."/>
            <person name="Steele A.D."/>
            <person name="Gui C."/>
            <person name="Meng S."/>
            <person name="Li G."/>
            <person name="Viehrig K."/>
            <person name="Ye F."/>
            <person name="Su P."/>
            <person name="Kiefer A.F."/>
            <person name="Nichols A."/>
            <person name="Cepeda A.J."/>
            <person name="Yan W."/>
            <person name="Fan B."/>
            <person name="Jiang Y."/>
            <person name="Adhikari A."/>
            <person name="Zheng C.-J."/>
            <person name="Schuster L."/>
            <person name="Cowan T.M."/>
            <person name="Smanski M.J."/>
            <person name="Chevrette M.G."/>
            <person name="De Carvalho L.P.S."/>
            <person name="Shen B."/>
        </authorList>
    </citation>
    <scope>NUCLEOTIDE SEQUENCE [LARGE SCALE GENOMIC DNA]</scope>
    <source>
        <strain evidence="4 5">NPDC048274</strain>
    </source>
</reference>
<dbReference type="InterPro" id="IPR001647">
    <property type="entry name" value="HTH_TetR"/>
</dbReference>
<keyword evidence="5" id="KW-1185">Reference proteome</keyword>
<sequence length="206" mass="22918">MTSSPRAEATRTRIADAAKAEFAAHGIAGARVDRIAAQARTSKERVYAYFRSKEELYDFVARRELTVIVQAVQLDPTDLPGYAGRLFDYFLAHPEHFRLVSWGRLELETTAAREEADEQANPYRTALFHKADQLRRAQQDGYLDPRWDPVDVLVLVDQLATSWCGQPEFGQLAAQAAEDPSVEARRAAVVQAVHILFPPPATAAPA</sequence>
<evidence type="ECO:0000313" key="5">
    <source>
        <dbReference type="Proteomes" id="UP001551582"/>
    </source>
</evidence>
<dbReference type="Pfam" id="PF17926">
    <property type="entry name" value="TetR_C_21"/>
    <property type="match status" value="1"/>
</dbReference>
<feature type="DNA-binding region" description="H-T-H motif" evidence="2">
    <location>
        <begin position="31"/>
        <end position="50"/>
    </location>
</feature>
<protein>
    <submittedName>
        <fullName evidence="4">TetR family transcriptional regulator</fullName>
    </submittedName>
</protein>
<dbReference type="SUPFAM" id="SSF48498">
    <property type="entry name" value="Tetracyclin repressor-like, C-terminal domain"/>
    <property type="match status" value="1"/>
</dbReference>
<dbReference type="PROSITE" id="PS50977">
    <property type="entry name" value="HTH_TETR_2"/>
    <property type="match status" value="1"/>
</dbReference>
<keyword evidence="1 2" id="KW-0238">DNA-binding</keyword>
<dbReference type="Pfam" id="PF00440">
    <property type="entry name" value="TetR_N"/>
    <property type="match status" value="1"/>
</dbReference>
<dbReference type="PANTHER" id="PTHR30328:SF54">
    <property type="entry name" value="HTH-TYPE TRANSCRIPTIONAL REPRESSOR SCO4008"/>
    <property type="match status" value="1"/>
</dbReference>
<dbReference type="PRINTS" id="PR00455">
    <property type="entry name" value="HTHTETR"/>
</dbReference>
<name>A0ABV3E8W6_9ACTN</name>
<comment type="caution">
    <text evidence="4">The sequence shown here is derived from an EMBL/GenBank/DDBJ whole genome shotgun (WGS) entry which is preliminary data.</text>
</comment>
<dbReference type="InterPro" id="IPR050109">
    <property type="entry name" value="HTH-type_TetR-like_transc_reg"/>
</dbReference>
<evidence type="ECO:0000313" key="4">
    <source>
        <dbReference type="EMBL" id="MEU9353009.1"/>
    </source>
</evidence>
<accession>A0ABV3E8W6</accession>
<dbReference type="PANTHER" id="PTHR30328">
    <property type="entry name" value="TRANSCRIPTIONAL REPRESSOR"/>
    <property type="match status" value="1"/>
</dbReference>
<dbReference type="SUPFAM" id="SSF46689">
    <property type="entry name" value="Homeodomain-like"/>
    <property type="match status" value="1"/>
</dbReference>
<evidence type="ECO:0000256" key="1">
    <source>
        <dbReference type="ARBA" id="ARBA00023125"/>
    </source>
</evidence>
<dbReference type="InterPro" id="IPR041467">
    <property type="entry name" value="Sco4008_C"/>
</dbReference>
<dbReference type="Gene3D" id="1.10.357.10">
    <property type="entry name" value="Tetracycline Repressor, domain 2"/>
    <property type="match status" value="1"/>
</dbReference>
<dbReference type="InterPro" id="IPR036271">
    <property type="entry name" value="Tet_transcr_reg_TetR-rel_C_sf"/>
</dbReference>
<evidence type="ECO:0000256" key="2">
    <source>
        <dbReference type="PROSITE-ProRule" id="PRU00335"/>
    </source>
</evidence>
<dbReference type="Proteomes" id="UP001551582">
    <property type="component" value="Unassembled WGS sequence"/>
</dbReference>
<dbReference type="EMBL" id="JBEZLS010000012">
    <property type="protein sequence ID" value="MEU9353009.1"/>
    <property type="molecule type" value="Genomic_DNA"/>
</dbReference>
<proteinExistence type="predicted"/>
<evidence type="ECO:0000259" key="3">
    <source>
        <dbReference type="PROSITE" id="PS50977"/>
    </source>
</evidence>
<organism evidence="4 5">
    <name type="scientific">Streptomyces griseoloalbus</name>
    <dbReference type="NCBI Taxonomy" id="67303"/>
    <lineage>
        <taxon>Bacteria</taxon>
        <taxon>Bacillati</taxon>
        <taxon>Actinomycetota</taxon>
        <taxon>Actinomycetes</taxon>
        <taxon>Kitasatosporales</taxon>
        <taxon>Streptomycetaceae</taxon>
        <taxon>Streptomyces</taxon>
    </lineage>
</organism>
<dbReference type="RefSeq" id="WP_359982054.1">
    <property type="nucleotide sequence ID" value="NZ_JBEZLS010000012.1"/>
</dbReference>
<dbReference type="InterPro" id="IPR009057">
    <property type="entry name" value="Homeodomain-like_sf"/>
</dbReference>
<gene>
    <name evidence="4" type="ORF">AB0D65_18910</name>
</gene>